<accession>A0ABD3VXN5</accession>
<keyword evidence="2" id="KW-1185">Reference proteome</keyword>
<dbReference type="EMBL" id="JBJQND010000009">
    <property type="protein sequence ID" value="KAL3866375.1"/>
    <property type="molecule type" value="Genomic_DNA"/>
</dbReference>
<dbReference type="Pfam" id="PF13238">
    <property type="entry name" value="AAA_18"/>
    <property type="match status" value="1"/>
</dbReference>
<dbReference type="Proteomes" id="UP001634394">
    <property type="component" value="Unassembled WGS sequence"/>
</dbReference>
<dbReference type="AlphaFoldDB" id="A0ABD3VXN5"/>
<proteinExistence type="predicted"/>
<dbReference type="InterPro" id="IPR027417">
    <property type="entry name" value="P-loop_NTPase"/>
</dbReference>
<dbReference type="SUPFAM" id="SSF52540">
    <property type="entry name" value="P-loop containing nucleoside triphosphate hydrolases"/>
    <property type="match status" value="1"/>
</dbReference>
<dbReference type="Gene3D" id="3.40.50.300">
    <property type="entry name" value="P-loop containing nucleotide triphosphate hydrolases"/>
    <property type="match status" value="1"/>
</dbReference>
<evidence type="ECO:0000313" key="1">
    <source>
        <dbReference type="EMBL" id="KAL3866375.1"/>
    </source>
</evidence>
<dbReference type="PANTHER" id="PTHR10285">
    <property type="entry name" value="URIDINE KINASE"/>
    <property type="match status" value="1"/>
</dbReference>
<comment type="caution">
    <text evidence="1">The sequence shown here is derived from an EMBL/GenBank/DDBJ whole genome shotgun (WGS) entry which is preliminary data.</text>
</comment>
<name>A0ABD3VXN5_SINWO</name>
<reference evidence="1 2" key="1">
    <citation type="submission" date="2024-11" db="EMBL/GenBank/DDBJ databases">
        <title>Chromosome-level genome assembly of the freshwater bivalve Anodonta woodiana.</title>
        <authorList>
            <person name="Chen X."/>
        </authorList>
    </citation>
    <scope>NUCLEOTIDE SEQUENCE [LARGE SCALE GENOMIC DNA]</scope>
    <source>
        <strain evidence="1">MN2024</strain>
        <tissue evidence="1">Gills</tissue>
    </source>
</reference>
<evidence type="ECO:0008006" key="3">
    <source>
        <dbReference type="Google" id="ProtNLM"/>
    </source>
</evidence>
<evidence type="ECO:0000313" key="2">
    <source>
        <dbReference type="Proteomes" id="UP001634394"/>
    </source>
</evidence>
<sequence length="197" mass="22959">MSRPVLLIGISGTTNSGKTTLAIQLVQKIPGCDIIHQDQYFVTPGDRRLEYVPEVNHHNWEAYSALDMDKMTYDVKARKKLLEKSHGSGPVILLVEGFNFYGYHPVAALMDKKYFLKVSRDVCLERRRKRTYNPPDPPHYFEKVVWPMYEKHLKDIEDQDEIVYFDTSKENSLDDICRTIHSQIEKLIENVHQSSDM</sequence>
<organism evidence="1 2">
    <name type="scientific">Sinanodonta woodiana</name>
    <name type="common">Chinese pond mussel</name>
    <name type="synonym">Anodonta woodiana</name>
    <dbReference type="NCBI Taxonomy" id="1069815"/>
    <lineage>
        <taxon>Eukaryota</taxon>
        <taxon>Metazoa</taxon>
        <taxon>Spiralia</taxon>
        <taxon>Lophotrochozoa</taxon>
        <taxon>Mollusca</taxon>
        <taxon>Bivalvia</taxon>
        <taxon>Autobranchia</taxon>
        <taxon>Heteroconchia</taxon>
        <taxon>Palaeoheterodonta</taxon>
        <taxon>Unionida</taxon>
        <taxon>Unionoidea</taxon>
        <taxon>Unionidae</taxon>
        <taxon>Unioninae</taxon>
        <taxon>Sinanodonta</taxon>
    </lineage>
</organism>
<gene>
    <name evidence="1" type="ORF">ACJMK2_043678</name>
</gene>
<protein>
    <recommendedName>
        <fullName evidence="3">Nicotinamide riboside kinase 1</fullName>
    </recommendedName>
</protein>